<keyword evidence="2" id="KW-1185">Reference proteome</keyword>
<dbReference type="Pfam" id="PF07505">
    <property type="entry name" value="DUF5131"/>
    <property type="match status" value="1"/>
</dbReference>
<reference evidence="2" key="1">
    <citation type="journal article" date="2019" name="Int. J. Syst. Evol. Microbiol.">
        <title>The Global Catalogue of Microorganisms (GCM) 10K type strain sequencing project: providing services to taxonomists for standard genome sequencing and annotation.</title>
        <authorList>
            <consortium name="The Broad Institute Genomics Platform"/>
            <consortium name="The Broad Institute Genome Sequencing Center for Infectious Disease"/>
            <person name="Wu L."/>
            <person name="Ma J."/>
        </authorList>
    </citation>
    <scope>NUCLEOTIDE SEQUENCE [LARGE SCALE GENOMIC DNA]</scope>
    <source>
        <strain evidence="2">JCM 4416</strain>
    </source>
</reference>
<accession>A0ABQ2TD04</accession>
<dbReference type="InterPro" id="IPR011101">
    <property type="entry name" value="DUF5131"/>
</dbReference>
<gene>
    <name evidence="1" type="ORF">GCM10010285_49440</name>
</gene>
<proteinExistence type="predicted"/>
<organism evidence="1 2">
    <name type="scientific">Streptomyces pseudogriseolus</name>
    <name type="common">Streptomyces gancidicus</name>
    <name type="synonym">Streptomyces rubiginosus</name>
    <dbReference type="NCBI Taxonomy" id="36817"/>
    <lineage>
        <taxon>Bacteria</taxon>
        <taxon>Bacillati</taxon>
        <taxon>Actinomycetota</taxon>
        <taxon>Actinomycetes</taxon>
        <taxon>Kitasatosporales</taxon>
        <taxon>Streptomycetaceae</taxon>
        <taxon>Streptomyces</taxon>
        <taxon>Streptomyces pseudogriseolus group</taxon>
    </lineage>
</organism>
<protein>
    <recommendedName>
        <fullName evidence="3">Protein gp37</fullName>
    </recommendedName>
</protein>
<evidence type="ECO:0000313" key="1">
    <source>
        <dbReference type="EMBL" id="GGS64166.1"/>
    </source>
</evidence>
<evidence type="ECO:0008006" key="3">
    <source>
        <dbReference type="Google" id="ProtNLM"/>
    </source>
</evidence>
<comment type="caution">
    <text evidence="1">The sequence shown here is derived from an EMBL/GenBank/DDBJ whole genome shotgun (WGS) entry which is preliminary data.</text>
</comment>
<name>A0ABQ2TD04_STREZ</name>
<evidence type="ECO:0000313" key="2">
    <source>
        <dbReference type="Proteomes" id="UP000597853"/>
    </source>
</evidence>
<dbReference type="EMBL" id="BMTX01000018">
    <property type="protein sequence ID" value="GGS64166.1"/>
    <property type="molecule type" value="Genomic_DNA"/>
</dbReference>
<sequence length="255" mass="28688">MSDRSSIEWTEATWNPTTGCDRVSSGCDHCYALTLAKRLKAMGSAKYQSDGDPRTSGPGFALTVHPDALRVPYGWKSPRTVFVNSMSDLFHARVPLDYVRQVFEVIADTPQHTYQVLTKRARRLRTVADRLEWPPNLWMGVSVETAKELPRVDDLRQVPAAVRFLSCEPLLGPLADLDLSGIHWVIVGGESGLGARPMRPEWAADIVDRCRRAGVAPFVKQLGSRWDKTQHKDITRFPEALRVREYPQLRHSAPS</sequence>
<dbReference type="Proteomes" id="UP000597853">
    <property type="component" value="Unassembled WGS sequence"/>
</dbReference>